<protein>
    <recommendedName>
        <fullName evidence="4">Sulfate ABC transporter permease</fullName>
    </recommendedName>
</protein>
<dbReference type="AlphaFoldDB" id="A0A1W2HA65"/>
<dbReference type="STRING" id="758820.SAMN00777080_4464"/>
<feature type="transmembrane region" description="Helical" evidence="1">
    <location>
        <begin position="158"/>
        <end position="180"/>
    </location>
</feature>
<gene>
    <name evidence="2" type="ORF">SAMN00777080_4464</name>
</gene>
<keyword evidence="3" id="KW-1185">Reference proteome</keyword>
<feature type="transmembrane region" description="Helical" evidence="1">
    <location>
        <begin position="192"/>
        <end position="213"/>
    </location>
</feature>
<sequence>MDNSQSSISQRILDSLDFDKRLFFLILVILFLSIRFVTNDLILQSIPGYEKLEADGSFSIFHIFNALNYIWTPFALLWKFTLISFVIWTGAFAFGYKTSYKNLWQFVLVAELIFVFPELIKLIYFIQPSDSVTYLDVKNFYPLSLLSFVNQESISPKYIYPLQALNLFEVVYVVFLVLGFHSISRRSIKESFVVILFSYVLFFLLWLLFYILVYK</sequence>
<dbReference type="RefSeq" id="WP_084122769.1">
    <property type="nucleotide sequence ID" value="NZ_LT838813.1"/>
</dbReference>
<feature type="transmembrane region" description="Helical" evidence="1">
    <location>
        <begin position="21"/>
        <end position="38"/>
    </location>
</feature>
<proteinExistence type="predicted"/>
<name>A0A1W2HA65_9BACT</name>
<evidence type="ECO:0000313" key="3">
    <source>
        <dbReference type="Proteomes" id="UP000192333"/>
    </source>
</evidence>
<dbReference type="OrthoDB" id="825516at2"/>
<keyword evidence="1" id="KW-0472">Membrane</keyword>
<feature type="transmembrane region" description="Helical" evidence="1">
    <location>
        <begin position="103"/>
        <end position="126"/>
    </location>
</feature>
<dbReference type="EMBL" id="LT838813">
    <property type="protein sequence ID" value="SMD45795.1"/>
    <property type="molecule type" value="Genomic_DNA"/>
</dbReference>
<organism evidence="2 3">
    <name type="scientific">Aquiflexum balticum DSM 16537</name>
    <dbReference type="NCBI Taxonomy" id="758820"/>
    <lineage>
        <taxon>Bacteria</taxon>
        <taxon>Pseudomonadati</taxon>
        <taxon>Bacteroidota</taxon>
        <taxon>Cytophagia</taxon>
        <taxon>Cytophagales</taxon>
        <taxon>Cyclobacteriaceae</taxon>
        <taxon>Aquiflexum</taxon>
    </lineage>
</organism>
<keyword evidence="1" id="KW-0812">Transmembrane</keyword>
<evidence type="ECO:0000313" key="2">
    <source>
        <dbReference type="EMBL" id="SMD45795.1"/>
    </source>
</evidence>
<reference evidence="3" key="1">
    <citation type="submission" date="2017-04" db="EMBL/GenBank/DDBJ databases">
        <authorList>
            <person name="Varghese N."/>
            <person name="Submissions S."/>
        </authorList>
    </citation>
    <scope>NUCLEOTIDE SEQUENCE [LARGE SCALE GENOMIC DNA]</scope>
    <source>
        <strain evidence="3">DSM 16537</strain>
    </source>
</reference>
<dbReference type="Proteomes" id="UP000192333">
    <property type="component" value="Chromosome I"/>
</dbReference>
<feature type="transmembrane region" description="Helical" evidence="1">
    <location>
        <begin position="76"/>
        <end position="96"/>
    </location>
</feature>
<evidence type="ECO:0008006" key="4">
    <source>
        <dbReference type="Google" id="ProtNLM"/>
    </source>
</evidence>
<accession>A0A1W2HA65</accession>
<keyword evidence="1" id="KW-1133">Transmembrane helix</keyword>
<evidence type="ECO:0000256" key="1">
    <source>
        <dbReference type="SAM" id="Phobius"/>
    </source>
</evidence>